<dbReference type="InterPro" id="IPR001466">
    <property type="entry name" value="Beta-lactam-related"/>
</dbReference>
<accession>A0A0N0UI37</accession>
<dbReference type="GO" id="GO:0016020">
    <property type="term" value="C:membrane"/>
    <property type="evidence" value="ECO:0007669"/>
    <property type="project" value="UniProtKB-SubCell"/>
</dbReference>
<protein>
    <submittedName>
        <fullName evidence="4">Beta-lactamase</fullName>
    </submittedName>
</protein>
<comment type="caution">
    <text evidence="4">The sequence shown here is derived from an EMBL/GenBank/DDBJ whole genome shotgun (WGS) entry which is preliminary data.</text>
</comment>
<dbReference type="Gene3D" id="3.40.710.10">
    <property type="entry name" value="DD-peptidase/beta-lactamase superfamily"/>
    <property type="match status" value="1"/>
</dbReference>
<keyword evidence="5" id="KW-1185">Reference proteome</keyword>
<dbReference type="PANTHER" id="PTHR46825">
    <property type="entry name" value="D-ALANYL-D-ALANINE-CARBOXYPEPTIDASE/ENDOPEPTIDASE AMPH"/>
    <property type="match status" value="1"/>
</dbReference>
<sequence length="164" mass="18305">MDLDVPVVNYIPDFKMKDNRYKQITSRMLLNHSSGLLGSSGSNATLYGDNDTYSHDTFLDQLAIQTLKADPGEYSVYCNDGFTLAEILVERVSGMGFTAFIHKYITEPLDMKHTKTPQDVVDPVEMAGIYSPLYEGQLPQENYNIIATGGIYSTAEDLVKFSQI</sequence>
<feature type="domain" description="Beta-lactamase-related" evidence="3">
    <location>
        <begin position="1"/>
        <end position="162"/>
    </location>
</feature>
<feature type="non-terminal residue" evidence="4">
    <location>
        <position position="164"/>
    </location>
</feature>
<evidence type="ECO:0000256" key="1">
    <source>
        <dbReference type="ARBA" id="ARBA00004370"/>
    </source>
</evidence>
<evidence type="ECO:0000256" key="2">
    <source>
        <dbReference type="ARBA" id="ARBA00023136"/>
    </source>
</evidence>
<dbReference type="AlphaFoldDB" id="A0A0N0UI37"/>
<comment type="subcellular location">
    <subcellularLocation>
        <location evidence="1">Membrane</location>
    </subcellularLocation>
</comment>
<dbReference type="EMBL" id="LITU01000052">
    <property type="protein sequence ID" value="KOY16635.1"/>
    <property type="molecule type" value="Genomic_DNA"/>
</dbReference>
<organism evidence="4 5">
    <name type="scientific">Paenibacillus xylanivorans</name>
    <dbReference type="NCBI Taxonomy" id="1705561"/>
    <lineage>
        <taxon>Bacteria</taxon>
        <taxon>Bacillati</taxon>
        <taxon>Bacillota</taxon>
        <taxon>Bacilli</taxon>
        <taxon>Bacillales</taxon>
        <taxon>Paenibacillaceae</taxon>
        <taxon>Paenibacillus</taxon>
    </lineage>
</organism>
<evidence type="ECO:0000313" key="5">
    <source>
        <dbReference type="Proteomes" id="UP000037688"/>
    </source>
</evidence>
<evidence type="ECO:0000313" key="4">
    <source>
        <dbReference type="EMBL" id="KOY16635.1"/>
    </source>
</evidence>
<dbReference type="SUPFAM" id="SSF56601">
    <property type="entry name" value="beta-lactamase/transpeptidase-like"/>
    <property type="match status" value="1"/>
</dbReference>
<keyword evidence="2" id="KW-0472">Membrane</keyword>
<gene>
    <name evidence="4" type="ORF">AMS66_09980</name>
</gene>
<dbReference type="InterPro" id="IPR012338">
    <property type="entry name" value="Beta-lactam/transpept-like"/>
</dbReference>
<dbReference type="Pfam" id="PF00144">
    <property type="entry name" value="Beta-lactamase"/>
    <property type="match status" value="1"/>
</dbReference>
<proteinExistence type="predicted"/>
<name>A0A0N0UI37_9BACL</name>
<evidence type="ECO:0000259" key="3">
    <source>
        <dbReference type="Pfam" id="PF00144"/>
    </source>
</evidence>
<dbReference type="PATRIC" id="fig|1705561.3.peg.1846"/>
<dbReference type="InterPro" id="IPR050491">
    <property type="entry name" value="AmpC-like"/>
</dbReference>
<reference evidence="4 5" key="1">
    <citation type="submission" date="2015-08" db="EMBL/GenBank/DDBJ databases">
        <title>Draft genome sequence of cellulolytic and xylanolytic Paenibacillus sp. A59, isolated from a decaying forest soil from Patagonia, Argentina.</title>
        <authorList>
            <person name="Ghio S."/>
            <person name="Caceres A.M."/>
            <person name="Talia P."/>
            <person name="Grasso D."/>
            <person name="Campos E."/>
        </authorList>
    </citation>
    <scope>NUCLEOTIDE SEQUENCE [LARGE SCALE GENOMIC DNA]</scope>
    <source>
        <strain evidence="4 5">A59</strain>
    </source>
</reference>
<dbReference type="PANTHER" id="PTHR46825:SF11">
    <property type="entry name" value="PENICILLIN-BINDING PROTEIN 4"/>
    <property type="match status" value="1"/>
</dbReference>
<dbReference type="Proteomes" id="UP000037688">
    <property type="component" value="Unassembled WGS sequence"/>
</dbReference>